<keyword evidence="10" id="KW-1185">Reference proteome</keyword>
<keyword evidence="3" id="KW-0808">Transferase</keyword>
<evidence type="ECO:0000259" key="8">
    <source>
        <dbReference type="Pfam" id="PF22931"/>
    </source>
</evidence>
<feature type="non-terminal residue" evidence="9">
    <location>
        <position position="229"/>
    </location>
</feature>
<dbReference type="SUPFAM" id="SSF47769">
    <property type="entry name" value="SAM/Pointed domain"/>
    <property type="match status" value="1"/>
</dbReference>
<evidence type="ECO:0000256" key="5">
    <source>
        <dbReference type="ARBA" id="ARBA00022777"/>
    </source>
</evidence>
<protein>
    <recommendedName>
        <fullName evidence="1">non-specific protein-tyrosine kinase</fullName>
        <ecNumber evidence="1">2.7.10.2</ecNumber>
    </recommendedName>
</protein>
<organism evidence="9 10">
    <name type="scientific">Paramuricea clavata</name>
    <name type="common">Red gorgonian</name>
    <name type="synonym">Violescent sea-whip</name>
    <dbReference type="NCBI Taxonomy" id="317549"/>
    <lineage>
        <taxon>Eukaryota</taxon>
        <taxon>Metazoa</taxon>
        <taxon>Cnidaria</taxon>
        <taxon>Anthozoa</taxon>
        <taxon>Octocorallia</taxon>
        <taxon>Malacalcyonacea</taxon>
        <taxon>Plexauridae</taxon>
        <taxon>Paramuricea</taxon>
    </lineage>
</organism>
<evidence type="ECO:0000256" key="1">
    <source>
        <dbReference type="ARBA" id="ARBA00011903"/>
    </source>
</evidence>
<sequence length="229" mass="26467">MAERIDEISNNIKYANEDITVFLNYADLEKYKDVFETCALRKIDHLKDVQEEDMYKFGLTEFEVRRFFRRKQEYSINQRVGGTTVNVGDTISPSTSNSDKASQRSLNPLKPYVSSPQWKVPAMGYVPNAKTERACFMNSLLPDYFDSKFKHCRNAKDFSIQFHSTGRQLYQVKQRIDNFGKNIDSVLNAKNPAAAGTLLEGDYTVIPSDTIRIRQNIKRVQKIKNQLEQ</sequence>
<keyword evidence="6" id="KW-0067">ATP-binding</keyword>
<dbReference type="EMBL" id="CACRXK020017994">
    <property type="protein sequence ID" value="CAB4031933.1"/>
    <property type="molecule type" value="Genomic_DNA"/>
</dbReference>
<dbReference type="Pfam" id="PF22931">
    <property type="entry name" value="SAM_TNK"/>
    <property type="match status" value="1"/>
</dbReference>
<name>A0A7D9LDX8_PARCT</name>
<evidence type="ECO:0000256" key="7">
    <source>
        <dbReference type="ARBA" id="ARBA00023137"/>
    </source>
</evidence>
<dbReference type="GO" id="GO:0004715">
    <property type="term" value="F:non-membrane spanning protein tyrosine kinase activity"/>
    <property type="evidence" value="ECO:0007669"/>
    <property type="project" value="UniProtKB-EC"/>
</dbReference>
<evidence type="ECO:0000256" key="4">
    <source>
        <dbReference type="ARBA" id="ARBA00022741"/>
    </source>
</evidence>
<comment type="caution">
    <text evidence="9">The sequence shown here is derived from an EMBL/GenBank/DDBJ whole genome shotgun (WGS) entry which is preliminary data.</text>
</comment>
<dbReference type="InterPro" id="IPR055175">
    <property type="entry name" value="ACK/TNK-like_SAM"/>
</dbReference>
<reference evidence="9" key="1">
    <citation type="submission" date="2020-04" db="EMBL/GenBank/DDBJ databases">
        <authorList>
            <person name="Alioto T."/>
            <person name="Alioto T."/>
            <person name="Gomez Garrido J."/>
        </authorList>
    </citation>
    <scope>NUCLEOTIDE SEQUENCE</scope>
    <source>
        <strain evidence="9">A484AB</strain>
    </source>
</reference>
<dbReference type="Proteomes" id="UP001152795">
    <property type="component" value="Unassembled WGS sequence"/>
</dbReference>
<proteinExistence type="predicted"/>
<dbReference type="GO" id="GO:0005524">
    <property type="term" value="F:ATP binding"/>
    <property type="evidence" value="ECO:0007669"/>
    <property type="project" value="UniProtKB-KW"/>
</dbReference>
<evidence type="ECO:0000313" key="9">
    <source>
        <dbReference type="EMBL" id="CAB4031933.1"/>
    </source>
</evidence>
<evidence type="ECO:0000313" key="10">
    <source>
        <dbReference type="Proteomes" id="UP001152795"/>
    </source>
</evidence>
<feature type="domain" description="ACK/TNK-like SAM" evidence="8">
    <location>
        <begin position="22"/>
        <end position="68"/>
    </location>
</feature>
<gene>
    <name evidence="9" type="ORF">PACLA_8A042046</name>
</gene>
<dbReference type="InterPro" id="IPR013761">
    <property type="entry name" value="SAM/pointed_sf"/>
</dbReference>
<dbReference type="EC" id="2.7.10.2" evidence="1"/>
<dbReference type="OrthoDB" id="10342278at2759"/>
<evidence type="ECO:0000256" key="3">
    <source>
        <dbReference type="ARBA" id="ARBA00022679"/>
    </source>
</evidence>
<keyword evidence="4" id="KW-0547">Nucleotide-binding</keyword>
<keyword evidence="2" id="KW-0728">SH3 domain</keyword>
<evidence type="ECO:0000256" key="6">
    <source>
        <dbReference type="ARBA" id="ARBA00022840"/>
    </source>
</evidence>
<evidence type="ECO:0000256" key="2">
    <source>
        <dbReference type="ARBA" id="ARBA00022443"/>
    </source>
</evidence>
<accession>A0A7D9LDX8</accession>
<dbReference type="AlphaFoldDB" id="A0A7D9LDX8"/>
<keyword evidence="5" id="KW-0418">Kinase</keyword>
<keyword evidence="7" id="KW-0829">Tyrosine-protein kinase</keyword>